<name>B7G9P2_PHATC</name>
<gene>
    <name evidence="3" type="ORF">PHATRDRAFT_49158</name>
</gene>
<dbReference type="InParanoid" id="B7G9P2"/>
<reference evidence="3 4" key="1">
    <citation type="journal article" date="2008" name="Nature">
        <title>The Phaeodactylum genome reveals the evolutionary history of diatom genomes.</title>
        <authorList>
            <person name="Bowler C."/>
            <person name="Allen A.E."/>
            <person name="Badger J.H."/>
            <person name="Grimwood J."/>
            <person name="Jabbari K."/>
            <person name="Kuo A."/>
            <person name="Maheswari U."/>
            <person name="Martens C."/>
            <person name="Maumus F."/>
            <person name="Otillar R.P."/>
            <person name="Rayko E."/>
            <person name="Salamov A."/>
            <person name="Vandepoele K."/>
            <person name="Beszteri B."/>
            <person name="Gruber A."/>
            <person name="Heijde M."/>
            <person name="Katinka M."/>
            <person name="Mock T."/>
            <person name="Valentin K."/>
            <person name="Verret F."/>
            <person name="Berges J.A."/>
            <person name="Brownlee C."/>
            <person name="Cadoret J.P."/>
            <person name="Chiovitti A."/>
            <person name="Choi C.J."/>
            <person name="Coesel S."/>
            <person name="De Martino A."/>
            <person name="Detter J.C."/>
            <person name="Durkin C."/>
            <person name="Falciatore A."/>
            <person name="Fournet J."/>
            <person name="Haruta M."/>
            <person name="Huysman M.J."/>
            <person name="Jenkins B.D."/>
            <person name="Jiroutova K."/>
            <person name="Jorgensen R.E."/>
            <person name="Joubert Y."/>
            <person name="Kaplan A."/>
            <person name="Kroger N."/>
            <person name="Kroth P.G."/>
            <person name="La Roche J."/>
            <person name="Lindquist E."/>
            <person name="Lommer M."/>
            <person name="Martin-Jezequel V."/>
            <person name="Lopez P.J."/>
            <person name="Lucas S."/>
            <person name="Mangogna M."/>
            <person name="McGinnis K."/>
            <person name="Medlin L.K."/>
            <person name="Montsant A."/>
            <person name="Oudot-Le Secq M.P."/>
            <person name="Napoli C."/>
            <person name="Obornik M."/>
            <person name="Parker M.S."/>
            <person name="Petit J.L."/>
            <person name="Porcel B.M."/>
            <person name="Poulsen N."/>
            <person name="Robison M."/>
            <person name="Rychlewski L."/>
            <person name="Rynearson T.A."/>
            <person name="Schmutz J."/>
            <person name="Shapiro H."/>
            <person name="Siaut M."/>
            <person name="Stanley M."/>
            <person name="Sussman M.R."/>
            <person name="Taylor A.R."/>
            <person name="Vardi A."/>
            <person name="von Dassow P."/>
            <person name="Vyverman W."/>
            <person name="Willis A."/>
            <person name="Wyrwicz L.S."/>
            <person name="Rokhsar D.S."/>
            <person name="Weissenbach J."/>
            <person name="Armbrust E.V."/>
            <person name="Green B.R."/>
            <person name="Van de Peer Y."/>
            <person name="Grigoriev I.V."/>
        </authorList>
    </citation>
    <scope>NUCLEOTIDE SEQUENCE [LARGE SCALE GENOMIC DNA]</scope>
    <source>
        <strain evidence="3 4">CCAP 1055/1</strain>
    </source>
</reference>
<dbReference type="OrthoDB" id="197666at2759"/>
<dbReference type="PROSITE" id="PS51352">
    <property type="entry name" value="THIOREDOXIN_2"/>
    <property type="match status" value="1"/>
</dbReference>
<protein>
    <recommendedName>
        <fullName evidence="2">Thioredoxin domain-containing protein</fullName>
    </recommendedName>
</protein>
<evidence type="ECO:0000259" key="2">
    <source>
        <dbReference type="PROSITE" id="PS51352"/>
    </source>
</evidence>
<organism evidence="3 4">
    <name type="scientific">Phaeodactylum tricornutum (strain CCAP 1055/1)</name>
    <dbReference type="NCBI Taxonomy" id="556484"/>
    <lineage>
        <taxon>Eukaryota</taxon>
        <taxon>Sar</taxon>
        <taxon>Stramenopiles</taxon>
        <taxon>Ochrophyta</taxon>
        <taxon>Bacillariophyta</taxon>
        <taxon>Bacillariophyceae</taxon>
        <taxon>Bacillariophycidae</taxon>
        <taxon>Naviculales</taxon>
        <taxon>Phaeodactylaceae</taxon>
        <taxon>Phaeodactylum</taxon>
    </lineage>
</organism>
<dbReference type="CDD" id="cd02961">
    <property type="entry name" value="PDI_a_family"/>
    <property type="match status" value="1"/>
</dbReference>
<dbReference type="GO" id="GO:0003756">
    <property type="term" value="F:protein disulfide isomerase activity"/>
    <property type="evidence" value="ECO:0007669"/>
    <property type="project" value="TreeGrafter"/>
</dbReference>
<feature type="domain" description="Thioredoxin" evidence="2">
    <location>
        <begin position="55"/>
        <end position="209"/>
    </location>
</feature>
<dbReference type="PANTHER" id="PTHR22897">
    <property type="entry name" value="QUIESCIN Q6-RELATED SULFHYDRYL OXIDASE"/>
    <property type="match status" value="1"/>
</dbReference>
<dbReference type="SUPFAM" id="SSF52833">
    <property type="entry name" value="Thioredoxin-like"/>
    <property type="match status" value="1"/>
</dbReference>
<dbReference type="eggNOG" id="ENOG502SCCT">
    <property type="taxonomic scope" value="Eukaryota"/>
</dbReference>
<dbReference type="EMBL" id="CM000623">
    <property type="protein sequence ID" value="EEC44595.1"/>
    <property type="molecule type" value="Genomic_DNA"/>
</dbReference>
<dbReference type="Gene3D" id="3.40.30.10">
    <property type="entry name" value="Glutaredoxin"/>
    <property type="match status" value="1"/>
</dbReference>
<reference evidence="4" key="2">
    <citation type="submission" date="2008-08" db="EMBL/GenBank/DDBJ databases">
        <authorList>
            <consortium name="Diatom Consortium"/>
            <person name="Grigoriev I."/>
            <person name="Grimwood J."/>
            <person name="Kuo A."/>
            <person name="Otillar R.P."/>
            <person name="Salamov A."/>
            <person name="Detter J.C."/>
            <person name="Lindquist E."/>
            <person name="Shapiro H."/>
            <person name="Lucas S."/>
            <person name="Glavina del Rio T."/>
            <person name="Pitluck S."/>
            <person name="Rokhsar D."/>
            <person name="Bowler C."/>
        </authorList>
    </citation>
    <scope>GENOME REANNOTATION</scope>
    <source>
        <strain evidence="4">CCAP 1055/1</strain>
    </source>
</reference>
<dbReference type="PANTHER" id="PTHR22897:SF8">
    <property type="entry name" value="SULFHYDRYL OXIDASE"/>
    <property type="match status" value="1"/>
</dbReference>
<dbReference type="GO" id="GO:0000139">
    <property type="term" value="C:Golgi membrane"/>
    <property type="evidence" value="ECO:0007669"/>
    <property type="project" value="TreeGrafter"/>
</dbReference>
<evidence type="ECO:0000313" key="4">
    <source>
        <dbReference type="Proteomes" id="UP000000759"/>
    </source>
</evidence>
<sequence length="462" mass="51628">MSRNRSRIPRRRYTWPKAAVVMTVMGWGLLLLVCTEAAQSSSSPSGTNTTRSRSTATGTTDESSTSVTRVGNLDYLDAATMAYYLDAPRWTADHPEHDVVVLFYAQWCRNCHAFAPLYDQMSKLLHAGTKDSQLVMGLFDCEQDKAHSRVCSDAGVTHYPTIMFLSSSGQVLQRGRRSPKVPLPKHITTFRGNWQYGDAVMDWIKTLRGLSHWHRAGWGKTLRNLLFGRRHRDPARERLPTGIPSGTNRRDGTTTAGNGATHASHEQQELRDEIRSLSDLVIRSSTIVDALLFPVTAAANKTLSTNVIRDENAKNYTDVFAFLRDAWHSNRTSHQVIRTCAMEVALDYCGRLNTHVTEDWLTAFPSIDRITEADLNLFRNELPKLVAKQEPYCAVVEDCIVGDFAEEHCRPAACPFVDPAACRYLTCCLTEQVYEEYAVAMDLVENVTAGTSANIDAADKDT</sequence>
<evidence type="ECO:0000313" key="3">
    <source>
        <dbReference type="EMBL" id="EEC44595.1"/>
    </source>
</evidence>
<dbReference type="KEGG" id="pti:PHATRDRAFT_49158"/>
<dbReference type="AlphaFoldDB" id="B7G9P2"/>
<dbReference type="Proteomes" id="UP000000759">
    <property type="component" value="Chromosome 21"/>
</dbReference>
<dbReference type="GO" id="GO:0006457">
    <property type="term" value="P:protein folding"/>
    <property type="evidence" value="ECO:0007669"/>
    <property type="project" value="TreeGrafter"/>
</dbReference>
<feature type="non-terminal residue" evidence="3">
    <location>
        <position position="462"/>
    </location>
</feature>
<dbReference type="RefSeq" id="XP_002183926.1">
    <property type="nucleotide sequence ID" value="XM_002183890.1"/>
</dbReference>
<dbReference type="Pfam" id="PF00085">
    <property type="entry name" value="Thioredoxin"/>
    <property type="match status" value="1"/>
</dbReference>
<feature type="region of interest" description="Disordered" evidence="1">
    <location>
        <begin position="233"/>
        <end position="268"/>
    </location>
</feature>
<dbReference type="HOGENOM" id="CLU_571732_0_0_1"/>
<dbReference type="InterPro" id="IPR036249">
    <property type="entry name" value="Thioredoxin-like_sf"/>
</dbReference>
<dbReference type="GeneID" id="7195655"/>
<dbReference type="GO" id="GO:0005615">
    <property type="term" value="C:extracellular space"/>
    <property type="evidence" value="ECO:0007669"/>
    <property type="project" value="TreeGrafter"/>
</dbReference>
<dbReference type="InterPro" id="IPR013766">
    <property type="entry name" value="Thioredoxin_domain"/>
</dbReference>
<dbReference type="GO" id="GO:0016971">
    <property type="term" value="F:flavin-dependent sulfhydryl oxidase activity"/>
    <property type="evidence" value="ECO:0007669"/>
    <property type="project" value="InterPro"/>
</dbReference>
<accession>B7G9P2</accession>
<evidence type="ECO:0000256" key="1">
    <source>
        <dbReference type="SAM" id="MobiDB-lite"/>
    </source>
</evidence>
<dbReference type="InterPro" id="IPR039798">
    <property type="entry name" value="Sulfhydryl_oxidase"/>
</dbReference>
<keyword evidence="4" id="KW-1185">Reference proteome</keyword>
<proteinExistence type="predicted"/>
<feature type="region of interest" description="Disordered" evidence="1">
    <location>
        <begin position="40"/>
        <end position="65"/>
    </location>
</feature>
<feature type="compositionally biased region" description="Low complexity" evidence="1">
    <location>
        <begin position="40"/>
        <end position="60"/>
    </location>
</feature>
<dbReference type="PaxDb" id="2850-Phatr49158"/>